<proteinExistence type="predicted"/>
<feature type="region of interest" description="Disordered" evidence="2">
    <location>
        <begin position="169"/>
        <end position="359"/>
    </location>
</feature>
<dbReference type="Proteomes" id="UP000260925">
    <property type="component" value="Unassembled WGS sequence"/>
</dbReference>
<feature type="compositionally biased region" description="Low complexity" evidence="2">
    <location>
        <begin position="183"/>
        <end position="203"/>
    </location>
</feature>
<feature type="transmembrane region" description="Helical" evidence="3">
    <location>
        <begin position="31"/>
        <end position="50"/>
    </location>
</feature>
<name>A0A3B9QV30_9CORY</name>
<feature type="compositionally biased region" description="Low complexity" evidence="2">
    <location>
        <begin position="296"/>
        <end position="308"/>
    </location>
</feature>
<feature type="compositionally biased region" description="Basic and acidic residues" evidence="2">
    <location>
        <begin position="339"/>
        <end position="353"/>
    </location>
</feature>
<reference evidence="5 6" key="1">
    <citation type="journal article" date="2018" name="Nat. Biotechnol.">
        <title>A standardized bacterial taxonomy based on genome phylogeny substantially revises the tree of life.</title>
        <authorList>
            <person name="Parks D.H."/>
            <person name="Chuvochina M."/>
            <person name="Waite D.W."/>
            <person name="Rinke C."/>
            <person name="Skarshewski A."/>
            <person name="Chaumeil P.A."/>
            <person name="Hugenholtz P."/>
        </authorList>
    </citation>
    <scope>NUCLEOTIDE SEQUENCE [LARGE SCALE GENOMIC DNA]</scope>
    <source>
        <strain evidence="5">UBA9851</strain>
    </source>
</reference>
<evidence type="ECO:0000256" key="3">
    <source>
        <dbReference type="SAM" id="Phobius"/>
    </source>
</evidence>
<keyword evidence="3" id="KW-0812">Transmembrane</keyword>
<feature type="compositionally biased region" description="Basic and acidic residues" evidence="2">
    <location>
        <begin position="260"/>
        <end position="269"/>
    </location>
</feature>
<dbReference type="InterPro" id="IPR046706">
    <property type="entry name" value="DUF6779"/>
</dbReference>
<sequence>MSSAYPSPDPHRLPDPSSARPTRAPGGVSKLLMYFLFVLALFATVIMFFVDNDVWMNIAVIAALWAAFIGAVLVSRYSGALGEESSRNRERDARRVAELDAERADHRRREAELEKFYADRGDTGRDETLESIRLELAALREQLSDLSGLDLTEDQVAVRARAERIIELERHSATPKAGGTGEAAAADSPSTASAASPFASRSPFQREEEPTAAPESGRTHQAPESHQGGRRGGFATGTFSAVNWSGADSEETSMIPLVVDTRDTRDNKGGDAGASAPEPTQEKPAESTWASRQQKQAEPAQPEESAPSFTTPTAGHHEVPEEEAGHHRRRRAESPAAPEDSRGRRRADERPEDGNSSVTVAQLMAQLKKNAK</sequence>
<evidence type="ECO:0000313" key="5">
    <source>
        <dbReference type="EMBL" id="HAF72514.1"/>
    </source>
</evidence>
<feature type="region of interest" description="Disordered" evidence="2">
    <location>
        <begin position="1"/>
        <end position="21"/>
    </location>
</feature>
<dbReference type="Pfam" id="PF20570">
    <property type="entry name" value="DUF6779"/>
    <property type="match status" value="1"/>
</dbReference>
<gene>
    <name evidence="5" type="ORF">DCL06_06160</name>
</gene>
<accession>A0A3B9QV30</accession>
<feature type="domain" description="DUF6779" evidence="4">
    <location>
        <begin position="56"/>
        <end position="164"/>
    </location>
</feature>
<keyword evidence="3" id="KW-1133">Transmembrane helix</keyword>
<dbReference type="RefSeq" id="WP_312800784.1">
    <property type="nucleotide sequence ID" value="NZ_DAITTX010000002.1"/>
</dbReference>
<dbReference type="EMBL" id="DMDD01000138">
    <property type="protein sequence ID" value="HAF72514.1"/>
    <property type="molecule type" value="Genomic_DNA"/>
</dbReference>
<protein>
    <recommendedName>
        <fullName evidence="4">DUF6779 domain-containing protein</fullName>
    </recommendedName>
</protein>
<feature type="transmembrane region" description="Helical" evidence="3">
    <location>
        <begin position="56"/>
        <end position="79"/>
    </location>
</feature>
<organism evidence="5 6">
    <name type="scientific">Corynebacterium variabile</name>
    <dbReference type="NCBI Taxonomy" id="1727"/>
    <lineage>
        <taxon>Bacteria</taxon>
        <taxon>Bacillati</taxon>
        <taxon>Actinomycetota</taxon>
        <taxon>Actinomycetes</taxon>
        <taxon>Mycobacteriales</taxon>
        <taxon>Corynebacteriaceae</taxon>
        <taxon>Corynebacterium</taxon>
    </lineage>
</organism>
<evidence type="ECO:0000256" key="1">
    <source>
        <dbReference type="SAM" id="Coils"/>
    </source>
</evidence>
<comment type="caution">
    <text evidence="5">The sequence shown here is derived from an EMBL/GenBank/DDBJ whole genome shotgun (WGS) entry which is preliminary data.</text>
</comment>
<dbReference type="AlphaFoldDB" id="A0A3B9QV30"/>
<evidence type="ECO:0000313" key="6">
    <source>
        <dbReference type="Proteomes" id="UP000260925"/>
    </source>
</evidence>
<feature type="coiled-coil region" evidence="1">
    <location>
        <begin position="94"/>
        <end position="149"/>
    </location>
</feature>
<keyword evidence="3" id="KW-0472">Membrane</keyword>
<evidence type="ECO:0000256" key="2">
    <source>
        <dbReference type="SAM" id="MobiDB-lite"/>
    </source>
</evidence>
<feature type="compositionally biased region" description="Basic and acidic residues" evidence="2">
    <location>
        <begin position="315"/>
        <end position="325"/>
    </location>
</feature>
<evidence type="ECO:0000259" key="4">
    <source>
        <dbReference type="Pfam" id="PF20570"/>
    </source>
</evidence>
<keyword evidence="1" id="KW-0175">Coiled coil</keyword>